<dbReference type="OrthoDB" id="988913at2759"/>
<organism evidence="3 4">
    <name type="scientific">Gossypium klotzschianum</name>
    <dbReference type="NCBI Taxonomy" id="34286"/>
    <lineage>
        <taxon>Eukaryota</taxon>
        <taxon>Viridiplantae</taxon>
        <taxon>Streptophyta</taxon>
        <taxon>Embryophyta</taxon>
        <taxon>Tracheophyta</taxon>
        <taxon>Spermatophyta</taxon>
        <taxon>Magnoliopsida</taxon>
        <taxon>eudicotyledons</taxon>
        <taxon>Gunneridae</taxon>
        <taxon>Pentapetalae</taxon>
        <taxon>rosids</taxon>
        <taxon>malvids</taxon>
        <taxon>Malvales</taxon>
        <taxon>Malvaceae</taxon>
        <taxon>Malvoideae</taxon>
        <taxon>Gossypium</taxon>
    </lineage>
</organism>
<feature type="domain" description="Disease resistance protein At4g27190-like leucine-rich repeats" evidence="2">
    <location>
        <begin position="268"/>
        <end position="316"/>
    </location>
</feature>
<dbReference type="Gene3D" id="3.80.10.10">
    <property type="entry name" value="Ribonuclease Inhibitor"/>
    <property type="match status" value="2"/>
</dbReference>
<feature type="domain" description="Disease resistance protein At4g27190-like leucine-rich repeats" evidence="2">
    <location>
        <begin position="106"/>
        <end position="208"/>
    </location>
</feature>
<accession>A0A7J8WBC9</accession>
<evidence type="ECO:0000259" key="2">
    <source>
        <dbReference type="Pfam" id="PF23247"/>
    </source>
</evidence>
<protein>
    <recommendedName>
        <fullName evidence="2">Disease resistance protein At4g27190-like leucine-rich repeats domain-containing protein</fullName>
    </recommendedName>
</protein>
<dbReference type="SUPFAM" id="SSF52047">
    <property type="entry name" value="RNI-like"/>
    <property type="match status" value="2"/>
</dbReference>
<dbReference type="InterPro" id="IPR057135">
    <property type="entry name" value="At4g27190-like_LRR"/>
</dbReference>
<evidence type="ECO:0000256" key="1">
    <source>
        <dbReference type="ARBA" id="ARBA00022821"/>
    </source>
</evidence>
<sequence length="411" mass="47066">MDQFPSALFQDIKVLVVRGGTRSSIFPFVRRFCNLDSFKLCDFNFKYTVPCKGDAGTLSPIRNLELENAINLNHIWRKDSELDHILSNLRTLTVRGCDDLINIRASSSSLQNLTTLNVSFCEMMTNLVTPSVIKNCVQLRTMRVEYCTEMTEIVGNEGDYHQTIVVSKLKCLELRNLQSLTSFCPGNYTFNFPCLEDLIVEQCPRLKIFSEGVLSTPRLQRVKQSRYCEKWSWASDLNTTIRQRYTEKDGFYDGEYLNISDTFPKSIEIWIRNPQEILGRNLVSLNYYKCSSLKYIFTPSMLLSLNQLEWLEVKECSTMEQVVREEEEAMTHKFTFLALSSIRIELCSNLINFHLGSQALEFPELSDITIAECPKMTAFSSSISRENGDASENVVGEGGIYDNTATFFSNK</sequence>
<feature type="non-terminal residue" evidence="3">
    <location>
        <position position="1"/>
    </location>
</feature>
<keyword evidence="1" id="KW-0611">Plant defense</keyword>
<evidence type="ECO:0000313" key="3">
    <source>
        <dbReference type="EMBL" id="MBA0671934.1"/>
    </source>
</evidence>
<dbReference type="PANTHER" id="PTHR33463:SF167">
    <property type="entry name" value="PUTATIVE-RELATED"/>
    <property type="match status" value="1"/>
</dbReference>
<dbReference type="InterPro" id="IPR032675">
    <property type="entry name" value="LRR_dom_sf"/>
</dbReference>
<gene>
    <name evidence="3" type="ORF">Goklo_024636</name>
</gene>
<dbReference type="EMBL" id="JABFAB010242765">
    <property type="protein sequence ID" value="MBA0671934.1"/>
    <property type="molecule type" value="Genomic_DNA"/>
</dbReference>
<dbReference type="Proteomes" id="UP000593573">
    <property type="component" value="Unassembled WGS sequence"/>
</dbReference>
<dbReference type="Pfam" id="PF23247">
    <property type="entry name" value="LRR_RPS2"/>
    <property type="match status" value="3"/>
</dbReference>
<dbReference type="PANTHER" id="PTHR33463">
    <property type="entry name" value="NB-ARC DOMAIN-CONTAINING PROTEIN-RELATED"/>
    <property type="match status" value="1"/>
</dbReference>
<feature type="domain" description="Disease resistance protein At4g27190-like leucine-rich repeats" evidence="2">
    <location>
        <begin position="5"/>
        <end position="103"/>
    </location>
</feature>
<name>A0A7J8WBC9_9ROSI</name>
<comment type="caution">
    <text evidence="3">The sequence shown here is derived from an EMBL/GenBank/DDBJ whole genome shotgun (WGS) entry which is preliminary data.</text>
</comment>
<keyword evidence="4" id="KW-1185">Reference proteome</keyword>
<evidence type="ECO:0000313" key="4">
    <source>
        <dbReference type="Proteomes" id="UP000593573"/>
    </source>
</evidence>
<dbReference type="AlphaFoldDB" id="A0A7J8WBC9"/>
<proteinExistence type="predicted"/>
<reference evidence="3 4" key="1">
    <citation type="journal article" date="2019" name="Genome Biol. Evol.">
        <title>Insights into the evolution of the New World diploid cottons (Gossypium, subgenus Houzingenia) based on genome sequencing.</title>
        <authorList>
            <person name="Grover C.E."/>
            <person name="Arick M.A. 2nd"/>
            <person name="Thrash A."/>
            <person name="Conover J.L."/>
            <person name="Sanders W.S."/>
            <person name="Peterson D.G."/>
            <person name="Frelichowski J.E."/>
            <person name="Scheffler J.A."/>
            <person name="Scheffler B.E."/>
            <person name="Wendel J.F."/>
        </authorList>
    </citation>
    <scope>NUCLEOTIDE SEQUENCE [LARGE SCALE GENOMIC DNA]</scope>
    <source>
        <strain evidence="3">57</strain>
        <tissue evidence="3">Leaf</tissue>
    </source>
</reference>
<dbReference type="InterPro" id="IPR050905">
    <property type="entry name" value="Plant_NBS-LRR"/>
</dbReference>